<dbReference type="RefSeq" id="WP_136942530.1">
    <property type="nucleotide sequence ID" value="NZ_SWKR01000002.1"/>
</dbReference>
<evidence type="ECO:0000313" key="1">
    <source>
        <dbReference type="EMBL" id="TKD50587.1"/>
    </source>
</evidence>
<accession>A0A4U1L181</accession>
<dbReference type="EMBL" id="SWKR01000002">
    <property type="protein sequence ID" value="TKD50587.1"/>
    <property type="molecule type" value="Genomic_DNA"/>
</dbReference>
<protein>
    <submittedName>
        <fullName evidence="1">Uncharacterized protein</fullName>
    </submittedName>
</protein>
<organism evidence="1 2">
    <name type="scientific">Sphingomonas baiyangensis</name>
    <dbReference type="NCBI Taxonomy" id="2572576"/>
    <lineage>
        <taxon>Bacteria</taxon>
        <taxon>Pseudomonadati</taxon>
        <taxon>Pseudomonadota</taxon>
        <taxon>Alphaproteobacteria</taxon>
        <taxon>Sphingomonadales</taxon>
        <taxon>Sphingomonadaceae</taxon>
        <taxon>Sphingomonas</taxon>
    </lineage>
</organism>
<sequence length="90" mass="9987">MSAHPKPRQPRRRNRYRDGDLLTKAGFEAVVKRLAKGGGQAMDPARAYDATIELLVAHQKRLGHPHMNNLLEVAQHLAAQAHAFTKGATR</sequence>
<gene>
    <name evidence="1" type="ORF">FBR43_07270</name>
</gene>
<dbReference type="AlphaFoldDB" id="A0A4U1L181"/>
<dbReference type="Proteomes" id="UP000309138">
    <property type="component" value="Unassembled WGS sequence"/>
</dbReference>
<proteinExistence type="predicted"/>
<reference evidence="1 2" key="1">
    <citation type="submission" date="2019-04" db="EMBL/GenBank/DDBJ databases">
        <authorList>
            <person name="Yang Y."/>
            <person name="Wei D."/>
        </authorList>
    </citation>
    <scope>NUCLEOTIDE SEQUENCE [LARGE SCALE GENOMIC DNA]</scope>
    <source>
        <strain evidence="1 2">L-1-4w-11</strain>
    </source>
</reference>
<keyword evidence="2" id="KW-1185">Reference proteome</keyword>
<evidence type="ECO:0000313" key="2">
    <source>
        <dbReference type="Proteomes" id="UP000309138"/>
    </source>
</evidence>
<comment type="caution">
    <text evidence="1">The sequence shown here is derived from an EMBL/GenBank/DDBJ whole genome shotgun (WGS) entry which is preliminary data.</text>
</comment>
<name>A0A4U1L181_9SPHN</name>